<sequence length="407" mass="42222">MSTAARSELNALLLFNTLCLTAMMAIVPVIGPIIRELQLSEWHGGLVVTASGVLWMLMARVWGRRSDRRGRRTVLLQAAAGYLVSYLLLAGCLDYMLDEPPAAWLTLSVMILFRGLVGAFYAALPSVSAARVADTTAPAERGGIMARLGAANALGMVLGPMLGGLLVQDSLILPLYVAALLPLLGMIWLARVLPKDGRHEHSDAPPVRLTDPRLRLPLAGMLLAMSGVITAQMTVGFFAMDRLALPANEAARAAGMAITAVGVTLILVQGGLSRFGSASPRLCLGVGALIAAVGFALVSLLSSVVGLVVCYCVMAMGLGLVFPAIQTLAANSVTAREQGVAAGSVTAVQGLAMVVTPLLSTLAYEVSPVLPYAASAGLLLVLAMMVGLSRRNLGAGETDDNSLANAP</sequence>
<dbReference type="PANTHER" id="PTHR23546">
    <property type="entry name" value="TRANSPORT PROTEIN"/>
    <property type="match status" value="1"/>
</dbReference>
<dbReference type="Gene3D" id="1.20.1250.20">
    <property type="entry name" value="MFS general substrate transporter like domains"/>
    <property type="match status" value="1"/>
</dbReference>
<dbReference type="EMBL" id="JAWIIJ010000002">
    <property type="protein sequence ID" value="MDV2077996.1"/>
    <property type="molecule type" value="Genomic_DNA"/>
</dbReference>
<feature type="transmembrane region" description="Helical" evidence="5">
    <location>
        <begin position="42"/>
        <end position="62"/>
    </location>
</feature>
<feature type="transmembrane region" description="Helical" evidence="5">
    <location>
        <begin position="282"/>
        <end position="300"/>
    </location>
</feature>
<gene>
    <name evidence="7" type="ORF">RYS15_04845</name>
</gene>
<reference evidence="7 8" key="1">
    <citation type="submission" date="2023-10" db="EMBL/GenBank/DDBJ databases">
        <title>Characteristics and mechanism of a salt-tolerant marine origin heterotrophic nitrifying- aerobic denitrifying bacteria Marinobacter xestospongiae HN1.</title>
        <authorList>
            <person name="Qi R."/>
        </authorList>
    </citation>
    <scope>NUCLEOTIDE SEQUENCE [LARGE SCALE GENOMIC DNA]</scope>
    <source>
        <strain evidence="7 8">HN1</strain>
    </source>
</reference>
<feature type="transmembrane region" description="Helical" evidence="5">
    <location>
        <begin position="340"/>
        <end position="363"/>
    </location>
</feature>
<feature type="transmembrane region" description="Helical" evidence="5">
    <location>
        <begin position="144"/>
        <end position="167"/>
    </location>
</feature>
<dbReference type="PRINTS" id="PR01035">
    <property type="entry name" value="TCRTETA"/>
</dbReference>
<feature type="transmembrane region" description="Helical" evidence="5">
    <location>
        <begin position="306"/>
        <end position="328"/>
    </location>
</feature>
<evidence type="ECO:0000259" key="6">
    <source>
        <dbReference type="PROSITE" id="PS50850"/>
    </source>
</evidence>
<proteinExistence type="predicted"/>
<organism evidence="7 8">
    <name type="scientific">Marinobacter xestospongiae</name>
    <dbReference type="NCBI Taxonomy" id="994319"/>
    <lineage>
        <taxon>Bacteria</taxon>
        <taxon>Pseudomonadati</taxon>
        <taxon>Pseudomonadota</taxon>
        <taxon>Gammaproteobacteria</taxon>
        <taxon>Pseudomonadales</taxon>
        <taxon>Marinobacteraceae</taxon>
        <taxon>Marinobacter</taxon>
    </lineage>
</organism>
<comment type="caution">
    <text evidence="7">The sequence shown here is derived from an EMBL/GenBank/DDBJ whole genome shotgun (WGS) entry which is preliminary data.</text>
</comment>
<dbReference type="SUPFAM" id="SSF103473">
    <property type="entry name" value="MFS general substrate transporter"/>
    <property type="match status" value="1"/>
</dbReference>
<feature type="transmembrane region" description="Helical" evidence="5">
    <location>
        <begin position="74"/>
        <end position="97"/>
    </location>
</feature>
<feature type="domain" description="Major facilitator superfamily (MFS) profile" evidence="6">
    <location>
        <begin position="1"/>
        <end position="392"/>
    </location>
</feature>
<comment type="subcellular location">
    <subcellularLocation>
        <location evidence="1">Membrane</location>
        <topology evidence="1">Multi-pass membrane protein</topology>
    </subcellularLocation>
</comment>
<evidence type="ECO:0000256" key="4">
    <source>
        <dbReference type="ARBA" id="ARBA00023136"/>
    </source>
</evidence>
<feature type="transmembrane region" description="Helical" evidence="5">
    <location>
        <begin position="12"/>
        <end position="30"/>
    </location>
</feature>
<accession>A0ABU3VUP3</accession>
<protein>
    <submittedName>
        <fullName evidence="7">MFS transporter</fullName>
    </submittedName>
</protein>
<dbReference type="PROSITE" id="PS50850">
    <property type="entry name" value="MFS"/>
    <property type="match status" value="1"/>
</dbReference>
<dbReference type="InterPro" id="IPR011701">
    <property type="entry name" value="MFS"/>
</dbReference>
<evidence type="ECO:0000256" key="5">
    <source>
        <dbReference type="SAM" id="Phobius"/>
    </source>
</evidence>
<dbReference type="Proteomes" id="UP001269819">
    <property type="component" value="Unassembled WGS sequence"/>
</dbReference>
<evidence type="ECO:0000256" key="2">
    <source>
        <dbReference type="ARBA" id="ARBA00022692"/>
    </source>
</evidence>
<name>A0ABU3VUP3_9GAMM</name>
<feature type="transmembrane region" description="Helical" evidence="5">
    <location>
        <begin position="369"/>
        <end position="388"/>
    </location>
</feature>
<evidence type="ECO:0000313" key="7">
    <source>
        <dbReference type="EMBL" id="MDV2077996.1"/>
    </source>
</evidence>
<dbReference type="Pfam" id="PF07690">
    <property type="entry name" value="MFS_1"/>
    <property type="match status" value="1"/>
</dbReference>
<evidence type="ECO:0000313" key="8">
    <source>
        <dbReference type="Proteomes" id="UP001269819"/>
    </source>
</evidence>
<feature type="transmembrane region" description="Helical" evidence="5">
    <location>
        <begin position="103"/>
        <end position="124"/>
    </location>
</feature>
<keyword evidence="8" id="KW-1185">Reference proteome</keyword>
<keyword evidence="2 5" id="KW-0812">Transmembrane</keyword>
<dbReference type="InterPro" id="IPR001958">
    <property type="entry name" value="Tet-R_TetA/multi-R_MdtG-like"/>
</dbReference>
<keyword evidence="4 5" id="KW-0472">Membrane</keyword>
<keyword evidence="3 5" id="KW-1133">Transmembrane helix</keyword>
<dbReference type="InterPro" id="IPR020846">
    <property type="entry name" value="MFS_dom"/>
</dbReference>
<dbReference type="InterPro" id="IPR036259">
    <property type="entry name" value="MFS_trans_sf"/>
</dbReference>
<feature type="transmembrane region" description="Helical" evidence="5">
    <location>
        <begin position="250"/>
        <end position="270"/>
    </location>
</feature>
<dbReference type="PANTHER" id="PTHR23546:SF1">
    <property type="entry name" value="MEMBRANE PROTEIN"/>
    <property type="match status" value="1"/>
</dbReference>
<feature type="transmembrane region" description="Helical" evidence="5">
    <location>
        <begin position="173"/>
        <end position="193"/>
    </location>
</feature>
<evidence type="ECO:0000256" key="3">
    <source>
        <dbReference type="ARBA" id="ARBA00022989"/>
    </source>
</evidence>
<evidence type="ECO:0000256" key="1">
    <source>
        <dbReference type="ARBA" id="ARBA00004141"/>
    </source>
</evidence>
<dbReference type="RefSeq" id="WP_316972847.1">
    <property type="nucleotide sequence ID" value="NZ_JAWIIJ010000002.1"/>
</dbReference>
<feature type="transmembrane region" description="Helical" evidence="5">
    <location>
        <begin position="214"/>
        <end position="238"/>
    </location>
</feature>